<evidence type="ECO:0000259" key="1">
    <source>
        <dbReference type="Pfam" id="PF13847"/>
    </source>
</evidence>
<name>A0ABX1GHH1_9GAMM</name>
<dbReference type="InterPro" id="IPR029063">
    <property type="entry name" value="SAM-dependent_MTases_sf"/>
</dbReference>
<dbReference type="GO" id="GO:0032259">
    <property type="term" value="P:methylation"/>
    <property type="evidence" value="ECO:0007669"/>
    <property type="project" value="UniProtKB-KW"/>
</dbReference>
<accession>A0ABX1GHH1</accession>
<keyword evidence="2" id="KW-0489">Methyltransferase</keyword>
<organism evidence="2 3">
    <name type="scientific">Spongiibacter thalassae</name>
    <dbReference type="NCBI Taxonomy" id="2721624"/>
    <lineage>
        <taxon>Bacteria</taxon>
        <taxon>Pseudomonadati</taxon>
        <taxon>Pseudomonadota</taxon>
        <taxon>Gammaproteobacteria</taxon>
        <taxon>Cellvibrionales</taxon>
        <taxon>Spongiibacteraceae</taxon>
        <taxon>Spongiibacter</taxon>
    </lineage>
</organism>
<proteinExistence type="predicted"/>
<dbReference type="Proteomes" id="UP000765845">
    <property type="component" value="Unassembled WGS sequence"/>
</dbReference>
<reference evidence="2 3" key="1">
    <citation type="submission" date="2020-04" db="EMBL/GenBank/DDBJ databases">
        <authorList>
            <person name="Yoon J."/>
        </authorList>
    </citation>
    <scope>NUCLEOTIDE SEQUENCE [LARGE SCALE GENOMIC DNA]</scope>
    <source>
        <strain evidence="2 3">KMU-166</strain>
    </source>
</reference>
<feature type="domain" description="Methyltransferase" evidence="1">
    <location>
        <begin position="52"/>
        <end position="154"/>
    </location>
</feature>
<evidence type="ECO:0000313" key="2">
    <source>
        <dbReference type="EMBL" id="NKI17832.1"/>
    </source>
</evidence>
<keyword evidence="2" id="KW-0808">Transferase</keyword>
<evidence type="ECO:0000313" key="3">
    <source>
        <dbReference type="Proteomes" id="UP000765845"/>
    </source>
</evidence>
<dbReference type="Pfam" id="PF13847">
    <property type="entry name" value="Methyltransf_31"/>
    <property type="match status" value="1"/>
</dbReference>
<dbReference type="CDD" id="cd02440">
    <property type="entry name" value="AdoMet_MTases"/>
    <property type="match status" value="1"/>
</dbReference>
<sequence length="233" mass="25371">MQSADQEHAIITGWRNNARPWAEAVRAGVIKSRREVTDQAILSAVLRFSPRRVLDIGCGEGWLLRRLAERQVYGVGIDGAADLVALANSASADKELGNYRCHAYDEIAASPTLLSDVNADVIVCNFSLLGESLSPLLQALPHGLAGRGHLIVQTLHPCFLPGDYCSGWREGSWQGLAPAVAEGFAEPVPWYFRTLEDWLSLFSATGWQLQQITEPCFDGATEPVSVIFTLGHA</sequence>
<dbReference type="EMBL" id="JAAWWK010000003">
    <property type="protein sequence ID" value="NKI17832.1"/>
    <property type="molecule type" value="Genomic_DNA"/>
</dbReference>
<comment type="caution">
    <text evidence="2">The sequence shown here is derived from an EMBL/GenBank/DDBJ whole genome shotgun (WGS) entry which is preliminary data.</text>
</comment>
<dbReference type="SUPFAM" id="SSF53335">
    <property type="entry name" value="S-adenosyl-L-methionine-dependent methyltransferases"/>
    <property type="match status" value="1"/>
</dbReference>
<gene>
    <name evidence="2" type="ORF">HCU74_10395</name>
</gene>
<dbReference type="RefSeq" id="WP_168450370.1">
    <property type="nucleotide sequence ID" value="NZ_JAAWWK010000003.1"/>
</dbReference>
<dbReference type="Gene3D" id="3.40.50.150">
    <property type="entry name" value="Vaccinia Virus protein VP39"/>
    <property type="match status" value="1"/>
</dbReference>
<dbReference type="InterPro" id="IPR025714">
    <property type="entry name" value="Methyltranfer_dom"/>
</dbReference>
<keyword evidence="3" id="KW-1185">Reference proteome</keyword>
<dbReference type="GO" id="GO:0008168">
    <property type="term" value="F:methyltransferase activity"/>
    <property type="evidence" value="ECO:0007669"/>
    <property type="project" value="UniProtKB-KW"/>
</dbReference>
<protein>
    <submittedName>
        <fullName evidence="2">Methyltransferase domain-containing protein</fullName>
    </submittedName>
</protein>